<dbReference type="AlphaFoldDB" id="A0A0F9RI48"/>
<protein>
    <submittedName>
        <fullName evidence="1">Uncharacterized protein</fullName>
    </submittedName>
</protein>
<name>A0A0F9RI48_9ZZZZ</name>
<sequence length="108" mass="12209">MISAYHTKHIDIRQRALAMWLKGMTFTAVARAMGVSRQWVHEMLVPPKDLRQFIYNQAGGKCQDCGVHLGRNGHYHSIDDGPIDDFTKPLILLCLACHRPKHDKGGCL</sequence>
<evidence type="ECO:0000313" key="1">
    <source>
        <dbReference type="EMBL" id="KKN16948.1"/>
    </source>
</evidence>
<dbReference type="SUPFAM" id="SSF46689">
    <property type="entry name" value="Homeodomain-like"/>
    <property type="match status" value="1"/>
</dbReference>
<proteinExistence type="predicted"/>
<gene>
    <name evidence="1" type="ORF">LCGC14_0970650</name>
</gene>
<organism evidence="1">
    <name type="scientific">marine sediment metagenome</name>
    <dbReference type="NCBI Taxonomy" id="412755"/>
    <lineage>
        <taxon>unclassified sequences</taxon>
        <taxon>metagenomes</taxon>
        <taxon>ecological metagenomes</taxon>
    </lineage>
</organism>
<accession>A0A0F9RI48</accession>
<dbReference type="Pfam" id="PF13384">
    <property type="entry name" value="HTH_23"/>
    <property type="match status" value="1"/>
</dbReference>
<dbReference type="InterPro" id="IPR009057">
    <property type="entry name" value="Homeodomain-like_sf"/>
</dbReference>
<dbReference type="EMBL" id="LAZR01003568">
    <property type="protein sequence ID" value="KKN16948.1"/>
    <property type="molecule type" value="Genomic_DNA"/>
</dbReference>
<comment type="caution">
    <text evidence="1">The sequence shown here is derived from an EMBL/GenBank/DDBJ whole genome shotgun (WGS) entry which is preliminary data.</text>
</comment>
<reference evidence="1" key="1">
    <citation type="journal article" date="2015" name="Nature">
        <title>Complex archaea that bridge the gap between prokaryotes and eukaryotes.</title>
        <authorList>
            <person name="Spang A."/>
            <person name="Saw J.H."/>
            <person name="Jorgensen S.L."/>
            <person name="Zaremba-Niedzwiedzka K."/>
            <person name="Martijn J."/>
            <person name="Lind A.E."/>
            <person name="van Eijk R."/>
            <person name="Schleper C."/>
            <person name="Guy L."/>
            <person name="Ettema T.J."/>
        </authorList>
    </citation>
    <scope>NUCLEOTIDE SEQUENCE</scope>
</reference>